<dbReference type="InterPro" id="IPR033116">
    <property type="entry name" value="TRYPSIN_SER"/>
</dbReference>
<dbReference type="SMART" id="SM00020">
    <property type="entry name" value="Tryp_SPc"/>
    <property type="match status" value="1"/>
</dbReference>
<evidence type="ECO:0000256" key="10">
    <source>
        <dbReference type="RuleBase" id="RU363034"/>
    </source>
</evidence>
<accession>A0A8S4ENV6</accession>
<feature type="signal peptide" evidence="11">
    <location>
        <begin position="1"/>
        <end position="29"/>
    </location>
</feature>
<dbReference type="GO" id="GO:0090729">
    <property type="term" value="F:toxin activity"/>
    <property type="evidence" value="ECO:0007669"/>
    <property type="project" value="UniProtKB-KW"/>
</dbReference>
<sequence length="283" mass="30357">MLVSIVCSKQTMVLITWAFVLLTATAATAFQPPSNFIIGGENASIHVYPSAAQIEWKSFLDDEWILICGSTILNERWLLTAAHCFVPFFVGIERSRIRAGSSLRGEGGQVVHLKSFIVHPGYGVAAPHDSDLALVELERPLTWTDAVRPAAIYAFGTEVPDDSAVQVVGWGDTVGDSLESSSGNYASTLQEVTLFTENTEECKMIYEGEEVVTDNMICAGSQGVGDKDACAGDSGGPVYYADRGTDVLVGVTSWGPQPCGNPVQPGVFVKVSAFTRWILSNVV</sequence>
<dbReference type="GO" id="GO:0005576">
    <property type="term" value="C:extracellular region"/>
    <property type="evidence" value="ECO:0007669"/>
    <property type="project" value="UniProtKB-SubCell"/>
</dbReference>
<evidence type="ECO:0000256" key="2">
    <source>
        <dbReference type="ARBA" id="ARBA00022656"/>
    </source>
</evidence>
<dbReference type="EMBL" id="CAJHNJ030000018">
    <property type="protein sequence ID" value="CAG9116353.1"/>
    <property type="molecule type" value="Genomic_DNA"/>
</dbReference>
<dbReference type="PROSITE" id="PS50240">
    <property type="entry name" value="TRYPSIN_DOM"/>
    <property type="match status" value="1"/>
</dbReference>
<dbReference type="PANTHER" id="PTHR24252:SF17">
    <property type="entry name" value="SUPPRESSOR OF TUMORIGENICITY 14 PROTEIN HOMOLOG-RELATED"/>
    <property type="match status" value="1"/>
</dbReference>
<keyword evidence="14" id="KW-1185">Reference proteome</keyword>
<evidence type="ECO:0000256" key="3">
    <source>
        <dbReference type="ARBA" id="ARBA00022670"/>
    </source>
</evidence>
<dbReference type="Gene3D" id="2.40.10.10">
    <property type="entry name" value="Trypsin-like serine proteases"/>
    <property type="match status" value="1"/>
</dbReference>
<evidence type="ECO:0000256" key="4">
    <source>
        <dbReference type="ARBA" id="ARBA00022801"/>
    </source>
</evidence>
<keyword evidence="11" id="KW-0732">Signal</keyword>
<evidence type="ECO:0000256" key="1">
    <source>
        <dbReference type="ARBA" id="ARBA00004239"/>
    </source>
</evidence>
<feature type="domain" description="Peptidase S1" evidence="12">
    <location>
        <begin position="37"/>
        <end position="283"/>
    </location>
</feature>
<evidence type="ECO:0000313" key="14">
    <source>
        <dbReference type="Proteomes" id="UP000653454"/>
    </source>
</evidence>
<evidence type="ECO:0000256" key="8">
    <source>
        <dbReference type="ARBA" id="ARBA00055534"/>
    </source>
</evidence>
<keyword evidence="5" id="KW-1015">Disulfide bond</keyword>
<dbReference type="InterPro" id="IPR043504">
    <property type="entry name" value="Peptidase_S1_PA_chymotrypsin"/>
</dbReference>
<keyword evidence="10" id="KW-0720">Serine protease</keyword>
<dbReference type="InterPro" id="IPR018114">
    <property type="entry name" value="TRYPSIN_HIS"/>
</dbReference>
<dbReference type="PANTHER" id="PTHR24252">
    <property type="entry name" value="ACROSIN-RELATED"/>
    <property type="match status" value="1"/>
</dbReference>
<evidence type="ECO:0000259" key="12">
    <source>
        <dbReference type="PROSITE" id="PS50240"/>
    </source>
</evidence>
<comment type="subcellular location">
    <subcellularLocation>
        <location evidence="1">Secreted</location>
        <location evidence="1">Extracellular space</location>
    </subcellularLocation>
</comment>
<evidence type="ECO:0000256" key="9">
    <source>
        <dbReference type="ARBA" id="ARBA00084094"/>
    </source>
</evidence>
<dbReference type="Pfam" id="PF00089">
    <property type="entry name" value="Trypsin"/>
    <property type="match status" value="1"/>
</dbReference>
<keyword evidence="2" id="KW-0800">Toxin</keyword>
<keyword evidence="4 10" id="KW-0378">Hydrolase</keyword>
<evidence type="ECO:0000256" key="6">
    <source>
        <dbReference type="ARBA" id="ARBA00023240"/>
    </source>
</evidence>
<keyword evidence="6" id="KW-1199">Hemostasis impairing toxin</keyword>
<dbReference type="FunFam" id="2.40.10.10:FF:000068">
    <property type="entry name" value="transmembrane protease serine 2"/>
    <property type="match status" value="1"/>
</dbReference>
<dbReference type="AlphaFoldDB" id="A0A8S4ENV6"/>
<evidence type="ECO:0000313" key="13">
    <source>
        <dbReference type="EMBL" id="CAG9116353.1"/>
    </source>
</evidence>
<name>A0A8S4ENV6_PLUXY</name>
<evidence type="ECO:0000256" key="5">
    <source>
        <dbReference type="ARBA" id="ARBA00023157"/>
    </source>
</evidence>
<dbReference type="GO" id="GO:0006508">
    <property type="term" value="P:proteolysis"/>
    <property type="evidence" value="ECO:0007669"/>
    <property type="project" value="UniProtKB-KW"/>
</dbReference>
<comment type="similarity">
    <text evidence="7">Belongs to the peptidase S1 family. CLIP subfamily.</text>
</comment>
<dbReference type="FunFam" id="2.40.10.10:FF:000002">
    <property type="entry name" value="Transmembrane protease serine"/>
    <property type="match status" value="1"/>
</dbReference>
<dbReference type="PROSITE" id="PS00134">
    <property type="entry name" value="TRYPSIN_HIS"/>
    <property type="match status" value="1"/>
</dbReference>
<feature type="chain" id="PRO_5035944132" evidence="11">
    <location>
        <begin position="30"/>
        <end position="283"/>
    </location>
</feature>
<dbReference type="CDD" id="cd00190">
    <property type="entry name" value="Tryp_SPc"/>
    <property type="match status" value="1"/>
</dbReference>
<evidence type="ECO:0000256" key="7">
    <source>
        <dbReference type="ARBA" id="ARBA00024195"/>
    </source>
</evidence>
<protein>
    <submittedName>
        <fullName evidence="13">(diamondback moth) hypothetical protein</fullName>
    </submittedName>
</protein>
<dbReference type="GO" id="GO:0004252">
    <property type="term" value="F:serine-type endopeptidase activity"/>
    <property type="evidence" value="ECO:0007669"/>
    <property type="project" value="InterPro"/>
</dbReference>
<organism evidence="13 14">
    <name type="scientific">Plutella xylostella</name>
    <name type="common">Diamondback moth</name>
    <name type="synonym">Plutella maculipennis</name>
    <dbReference type="NCBI Taxonomy" id="51655"/>
    <lineage>
        <taxon>Eukaryota</taxon>
        <taxon>Metazoa</taxon>
        <taxon>Ecdysozoa</taxon>
        <taxon>Arthropoda</taxon>
        <taxon>Hexapoda</taxon>
        <taxon>Insecta</taxon>
        <taxon>Pterygota</taxon>
        <taxon>Neoptera</taxon>
        <taxon>Endopterygota</taxon>
        <taxon>Lepidoptera</taxon>
        <taxon>Glossata</taxon>
        <taxon>Ditrysia</taxon>
        <taxon>Yponomeutoidea</taxon>
        <taxon>Plutellidae</taxon>
        <taxon>Plutella</taxon>
    </lineage>
</organism>
<proteinExistence type="inferred from homology"/>
<reference evidence="13" key="1">
    <citation type="submission" date="2020-11" db="EMBL/GenBank/DDBJ databases">
        <authorList>
            <person name="Whiteford S."/>
        </authorList>
    </citation>
    <scope>NUCLEOTIDE SEQUENCE</scope>
</reference>
<dbReference type="SUPFAM" id="SSF50494">
    <property type="entry name" value="Trypsin-like serine proteases"/>
    <property type="match status" value="1"/>
</dbReference>
<dbReference type="PRINTS" id="PR00722">
    <property type="entry name" value="CHYMOTRYPSIN"/>
</dbReference>
<dbReference type="PROSITE" id="PS00135">
    <property type="entry name" value="TRYPSIN_SER"/>
    <property type="match status" value="1"/>
</dbReference>
<keyword evidence="9" id="KW-1205">Fibrinolytic toxin</keyword>
<dbReference type="InterPro" id="IPR001254">
    <property type="entry name" value="Trypsin_dom"/>
</dbReference>
<dbReference type="Proteomes" id="UP000653454">
    <property type="component" value="Unassembled WGS sequence"/>
</dbReference>
<dbReference type="InterPro" id="IPR001314">
    <property type="entry name" value="Peptidase_S1A"/>
</dbReference>
<dbReference type="InterPro" id="IPR009003">
    <property type="entry name" value="Peptidase_S1_PA"/>
</dbReference>
<comment type="function">
    <text evidence="8">Fibrinolytic activity; shows preferential cleavage of Arg-Gly bonds in all three fibrinogen chains. Contact with the caterpillars causes severe bleeding, due the anticoagulant effect of the protein.</text>
</comment>
<keyword evidence="3 10" id="KW-0645">Protease</keyword>
<comment type="caution">
    <text evidence="13">The sequence shown here is derived from an EMBL/GenBank/DDBJ whole genome shotgun (WGS) entry which is preliminary data.</text>
</comment>
<gene>
    <name evidence="13" type="ORF">PLXY2_LOCUS6000</name>
</gene>
<evidence type="ECO:0000256" key="11">
    <source>
        <dbReference type="SAM" id="SignalP"/>
    </source>
</evidence>